<comment type="subunit">
    <text evidence="2">Homodimer.</text>
</comment>
<keyword evidence="7" id="KW-1015">Disulfide bond</keyword>
<sequence length="458" mass="49729">MNENHQYQYDLFVIGAGSGGVRAARMAAALGVRVAVAEQDRTGGTCVNLGCVPKKLYVHAAEYGSAFVQSAGFGFSSQRPSFDWQRLQQNKDKVIVRSNRALEGMLSKAGATLIRGKATITGKHEVTVADTSYSAERILIATGARPYVPEFPGSDLMIVSDQVFALPTLPKRALIVGGGYIATEFTGIFHGLGVAVTQAYRGELFLRGFDQEICSYVADQMRKKKIDLRFNCQPQRIEKTADGALQVTFTDSSALETDMVLAATGRRPNTAQLGLEGVGVELDERGAIKVNDGFQTNVPSIYALGDVIDRLQLTPVALAEAMNLVDRLYRDQKARLNYALIPSAVFSSPNIGTVGLTEEEARDHYPRIDIFSTEFRSLKQALADTTERYLMKLIVDADSDRVVGAHMVGEGAGEIIQGIAVALQAGATKTMFDQTVGIHPTSAEEFVTMRSKTRSITR</sequence>
<dbReference type="EMBL" id="JACWUN010000002">
    <property type="protein sequence ID" value="MBD1399575.1"/>
    <property type="molecule type" value="Genomic_DNA"/>
</dbReference>
<feature type="binding site" evidence="10">
    <location>
        <position position="306"/>
    </location>
    <ligand>
        <name>FAD</name>
        <dbReference type="ChEBI" id="CHEBI:57692"/>
    </ligand>
</feature>
<name>A0A8J6QTT0_9BACT</name>
<dbReference type="PROSITE" id="PS00076">
    <property type="entry name" value="PYRIDINE_REDOX_1"/>
    <property type="match status" value="1"/>
</dbReference>
<keyword evidence="3 12" id="KW-0285">Flavoprotein</keyword>
<dbReference type="PIRSF" id="PIRSF000350">
    <property type="entry name" value="Mercury_reductase_MerA"/>
    <property type="match status" value="1"/>
</dbReference>
<protein>
    <submittedName>
        <fullName evidence="15">Glutathione-disulfide reductase</fullName>
        <ecNumber evidence="15">1.8.1.7</ecNumber>
    </submittedName>
</protein>
<dbReference type="InterPro" id="IPR004099">
    <property type="entry name" value="Pyr_nucl-diS_OxRdtase_dimer"/>
</dbReference>
<dbReference type="Gene3D" id="3.30.390.30">
    <property type="match status" value="1"/>
</dbReference>
<feature type="binding site" evidence="10">
    <location>
        <position position="55"/>
    </location>
    <ligand>
        <name>FAD</name>
        <dbReference type="ChEBI" id="CHEBI:57692"/>
    </ligand>
</feature>
<evidence type="ECO:0000256" key="12">
    <source>
        <dbReference type="RuleBase" id="RU003691"/>
    </source>
</evidence>
<dbReference type="EC" id="1.8.1.7" evidence="15"/>
<dbReference type="GO" id="GO:0006749">
    <property type="term" value="P:glutathione metabolic process"/>
    <property type="evidence" value="ECO:0007669"/>
    <property type="project" value="TreeGrafter"/>
</dbReference>
<evidence type="ECO:0000256" key="1">
    <source>
        <dbReference type="ARBA" id="ARBA00007532"/>
    </source>
</evidence>
<gene>
    <name evidence="15" type="primary">gorA</name>
    <name evidence="15" type="ORF">ICT70_02725</name>
</gene>
<feature type="active site" description="Proton acceptor" evidence="9">
    <location>
        <position position="439"/>
    </location>
</feature>
<dbReference type="GO" id="GO:0050660">
    <property type="term" value="F:flavin adenine dinucleotide binding"/>
    <property type="evidence" value="ECO:0007669"/>
    <property type="project" value="InterPro"/>
</dbReference>
<reference evidence="15" key="1">
    <citation type="submission" date="2020-09" db="EMBL/GenBank/DDBJ databases">
        <title>Pelobacter alkaliphilus sp. nov., a novel anaerobic arsenate-reducing bacterium from terrestrial mud volcano.</title>
        <authorList>
            <person name="Khomyakova M.A."/>
            <person name="Merkel A.Y."/>
            <person name="Slobodkin A.I."/>
        </authorList>
    </citation>
    <scope>NUCLEOTIDE SEQUENCE</scope>
    <source>
        <strain evidence="15">M08fum</strain>
    </source>
</reference>
<evidence type="ECO:0000256" key="5">
    <source>
        <dbReference type="ARBA" id="ARBA00022857"/>
    </source>
</evidence>
<feature type="disulfide bond" description="Redox-active" evidence="11">
    <location>
        <begin position="46"/>
        <end position="51"/>
    </location>
</feature>
<dbReference type="InterPro" id="IPR012999">
    <property type="entry name" value="Pyr_OxRdtase_I_AS"/>
</dbReference>
<feature type="binding site" evidence="10">
    <location>
        <position position="265"/>
    </location>
    <ligand>
        <name>NAD(+)</name>
        <dbReference type="ChEBI" id="CHEBI:57540"/>
    </ligand>
</feature>
<dbReference type="InterPro" id="IPR016156">
    <property type="entry name" value="FAD/NAD-linked_Rdtase_dimer_sf"/>
</dbReference>
<proteinExistence type="inferred from homology"/>
<keyword evidence="10" id="KW-0547">Nucleotide-binding</keyword>
<dbReference type="FunFam" id="3.50.50.60:FF:000051">
    <property type="entry name" value="Glutathione reductase"/>
    <property type="match status" value="1"/>
</dbReference>
<dbReference type="SUPFAM" id="SSF51905">
    <property type="entry name" value="FAD/NAD(P)-binding domain"/>
    <property type="match status" value="1"/>
</dbReference>
<evidence type="ECO:0000256" key="7">
    <source>
        <dbReference type="ARBA" id="ARBA00023157"/>
    </source>
</evidence>
<dbReference type="GO" id="GO:0034599">
    <property type="term" value="P:cellular response to oxidative stress"/>
    <property type="evidence" value="ECO:0007669"/>
    <property type="project" value="TreeGrafter"/>
</dbReference>
<feature type="domain" description="Pyridine nucleotide-disulphide oxidoreductase dimerisation" evidence="13">
    <location>
        <begin position="341"/>
        <end position="449"/>
    </location>
</feature>
<keyword evidence="5" id="KW-0521">NADP</keyword>
<keyword evidence="10" id="KW-0520">NAD</keyword>
<comment type="caution">
    <text evidence="15">The sequence shown here is derived from an EMBL/GenBank/DDBJ whole genome shotgun (WGS) entry which is preliminary data.</text>
</comment>
<feature type="binding site" evidence="10">
    <location>
        <begin position="177"/>
        <end position="184"/>
    </location>
    <ligand>
        <name>NAD(+)</name>
        <dbReference type="ChEBI" id="CHEBI:57540"/>
    </ligand>
</feature>
<evidence type="ECO:0000256" key="10">
    <source>
        <dbReference type="PIRSR" id="PIRSR000350-3"/>
    </source>
</evidence>
<keyword evidence="8 12" id="KW-0676">Redox-active center</keyword>
<keyword evidence="4 10" id="KW-0274">FAD</keyword>
<dbReference type="NCBIfam" id="NF004776">
    <property type="entry name" value="PRK06116.1"/>
    <property type="match status" value="1"/>
</dbReference>
<comment type="cofactor">
    <cofactor evidence="10">
        <name>FAD</name>
        <dbReference type="ChEBI" id="CHEBI:57692"/>
    </cofactor>
    <text evidence="10">Binds 1 FAD per subunit.</text>
</comment>
<dbReference type="SUPFAM" id="SSF55424">
    <property type="entry name" value="FAD/NAD-linked reductases, dimerisation (C-terminal) domain"/>
    <property type="match status" value="1"/>
</dbReference>
<evidence type="ECO:0000256" key="8">
    <source>
        <dbReference type="ARBA" id="ARBA00023284"/>
    </source>
</evidence>
<dbReference type="GO" id="GO:0004362">
    <property type="term" value="F:glutathione-disulfide reductase (NADPH) activity"/>
    <property type="evidence" value="ECO:0007669"/>
    <property type="project" value="UniProtKB-EC"/>
</dbReference>
<evidence type="ECO:0000259" key="14">
    <source>
        <dbReference type="Pfam" id="PF07992"/>
    </source>
</evidence>
<comment type="similarity">
    <text evidence="1 12">Belongs to the class-I pyridine nucleotide-disulfide oxidoreductase family.</text>
</comment>
<evidence type="ECO:0000256" key="11">
    <source>
        <dbReference type="PIRSR" id="PIRSR000350-4"/>
    </source>
</evidence>
<dbReference type="RefSeq" id="WP_191153848.1">
    <property type="nucleotide sequence ID" value="NZ_JACWUN010000002.1"/>
</dbReference>
<dbReference type="InterPro" id="IPR023753">
    <property type="entry name" value="FAD/NAD-binding_dom"/>
</dbReference>
<feature type="domain" description="FAD/NAD(P)-binding" evidence="14">
    <location>
        <begin position="9"/>
        <end position="321"/>
    </location>
</feature>
<dbReference type="GO" id="GO:0005829">
    <property type="term" value="C:cytosol"/>
    <property type="evidence" value="ECO:0007669"/>
    <property type="project" value="TreeGrafter"/>
</dbReference>
<evidence type="ECO:0000256" key="2">
    <source>
        <dbReference type="ARBA" id="ARBA00011738"/>
    </source>
</evidence>
<dbReference type="PRINTS" id="PR00411">
    <property type="entry name" value="PNDRDTASEI"/>
</dbReference>
<evidence type="ECO:0000259" key="13">
    <source>
        <dbReference type="Pfam" id="PF02852"/>
    </source>
</evidence>
<dbReference type="GO" id="GO:0045454">
    <property type="term" value="P:cell redox homeostasis"/>
    <property type="evidence" value="ECO:0007669"/>
    <property type="project" value="InterPro"/>
</dbReference>
<dbReference type="InterPro" id="IPR001100">
    <property type="entry name" value="Pyr_nuc-diS_OxRdtase"/>
</dbReference>
<evidence type="ECO:0000256" key="6">
    <source>
        <dbReference type="ARBA" id="ARBA00023002"/>
    </source>
</evidence>
<organism evidence="15 16">
    <name type="scientific">Pelovirga terrestris</name>
    <dbReference type="NCBI Taxonomy" id="2771352"/>
    <lineage>
        <taxon>Bacteria</taxon>
        <taxon>Pseudomonadati</taxon>
        <taxon>Thermodesulfobacteriota</taxon>
        <taxon>Desulfuromonadia</taxon>
        <taxon>Geobacterales</taxon>
        <taxon>Geobacteraceae</taxon>
        <taxon>Pelovirga</taxon>
    </lineage>
</organism>
<dbReference type="PRINTS" id="PR00368">
    <property type="entry name" value="FADPNR"/>
</dbReference>
<evidence type="ECO:0000256" key="4">
    <source>
        <dbReference type="ARBA" id="ARBA00022827"/>
    </source>
</evidence>
<dbReference type="InterPro" id="IPR046952">
    <property type="entry name" value="GSHR/TRXR-like"/>
</dbReference>
<dbReference type="Proteomes" id="UP000632828">
    <property type="component" value="Unassembled WGS sequence"/>
</dbReference>
<dbReference type="Pfam" id="PF02852">
    <property type="entry name" value="Pyr_redox_dim"/>
    <property type="match status" value="1"/>
</dbReference>
<dbReference type="Pfam" id="PF07992">
    <property type="entry name" value="Pyr_redox_2"/>
    <property type="match status" value="1"/>
</dbReference>
<keyword evidence="6 12" id="KW-0560">Oxidoreductase</keyword>
<dbReference type="InterPro" id="IPR036188">
    <property type="entry name" value="FAD/NAD-bd_sf"/>
</dbReference>
<dbReference type="PANTHER" id="PTHR42737:SF2">
    <property type="entry name" value="GLUTATHIONE REDUCTASE"/>
    <property type="match status" value="1"/>
</dbReference>
<dbReference type="Gene3D" id="3.50.50.60">
    <property type="entry name" value="FAD/NAD(P)-binding domain"/>
    <property type="match status" value="2"/>
</dbReference>
<evidence type="ECO:0000313" key="15">
    <source>
        <dbReference type="EMBL" id="MBD1399575.1"/>
    </source>
</evidence>
<evidence type="ECO:0000256" key="9">
    <source>
        <dbReference type="PIRSR" id="PIRSR000350-2"/>
    </source>
</evidence>
<dbReference type="AlphaFoldDB" id="A0A8J6QTT0"/>
<evidence type="ECO:0000256" key="3">
    <source>
        <dbReference type="ARBA" id="ARBA00022630"/>
    </source>
</evidence>
<accession>A0A8J6QTT0</accession>
<keyword evidence="16" id="KW-1185">Reference proteome</keyword>
<dbReference type="PANTHER" id="PTHR42737">
    <property type="entry name" value="GLUTATHIONE REDUCTASE"/>
    <property type="match status" value="1"/>
</dbReference>
<evidence type="ECO:0000313" key="16">
    <source>
        <dbReference type="Proteomes" id="UP000632828"/>
    </source>
</evidence>